<dbReference type="GO" id="GO:0000725">
    <property type="term" value="P:recombinational repair"/>
    <property type="evidence" value="ECO:0007669"/>
    <property type="project" value="InterPro"/>
</dbReference>
<evidence type="ECO:0000313" key="2">
    <source>
        <dbReference type="EMBL" id="CAG4956074.1"/>
    </source>
</evidence>
<dbReference type="InterPro" id="IPR028045">
    <property type="entry name" value="HROB"/>
</dbReference>
<dbReference type="InterPro" id="IPR058570">
    <property type="entry name" value="HROB_OB"/>
</dbReference>
<dbReference type="PANTHER" id="PTHR14523">
    <property type="entry name" value="UNCHARACTERIZED PROTEIN C17ORF53 HOMOLOG"/>
    <property type="match status" value="1"/>
</dbReference>
<comment type="caution">
    <text evidence="2">The sequence shown here is derived from an EMBL/GenBank/DDBJ whole genome shotgun (WGS) entry which is preliminary data.</text>
</comment>
<proteinExistence type="predicted"/>
<evidence type="ECO:0000313" key="3">
    <source>
        <dbReference type="Proteomes" id="UP000691718"/>
    </source>
</evidence>
<dbReference type="AlphaFoldDB" id="A0A8S3WEJ6"/>
<dbReference type="Proteomes" id="UP000691718">
    <property type="component" value="Unassembled WGS sequence"/>
</dbReference>
<accession>A0A8S3WEJ6</accession>
<gene>
    <name evidence="2" type="ORF">PAPOLLO_LOCUS5456</name>
</gene>
<organism evidence="2 3">
    <name type="scientific">Parnassius apollo</name>
    <name type="common">Apollo butterfly</name>
    <name type="synonym">Papilio apollo</name>
    <dbReference type="NCBI Taxonomy" id="110799"/>
    <lineage>
        <taxon>Eukaryota</taxon>
        <taxon>Metazoa</taxon>
        <taxon>Ecdysozoa</taxon>
        <taxon>Arthropoda</taxon>
        <taxon>Hexapoda</taxon>
        <taxon>Insecta</taxon>
        <taxon>Pterygota</taxon>
        <taxon>Neoptera</taxon>
        <taxon>Endopterygota</taxon>
        <taxon>Lepidoptera</taxon>
        <taxon>Glossata</taxon>
        <taxon>Ditrysia</taxon>
        <taxon>Papilionoidea</taxon>
        <taxon>Papilionidae</taxon>
        <taxon>Parnassiinae</taxon>
        <taxon>Parnassini</taxon>
        <taxon>Parnassius</taxon>
        <taxon>Parnassius</taxon>
    </lineage>
</organism>
<dbReference type="OrthoDB" id="21443at2759"/>
<keyword evidence="3" id="KW-1185">Reference proteome</keyword>
<evidence type="ECO:0000259" key="1">
    <source>
        <dbReference type="Pfam" id="PF15072"/>
    </source>
</evidence>
<feature type="domain" description="Homologous recombination OB-fold protein OB-fold" evidence="1">
    <location>
        <begin position="180"/>
        <end position="263"/>
    </location>
</feature>
<dbReference type="Pfam" id="PF15072">
    <property type="entry name" value="HROB"/>
    <property type="match status" value="1"/>
</dbReference>
<protein>
    <submittedName>
        <fullName evidence="2">(apollo) hypothetical protein</fullName>
    </submittedName>
</protein>
<name>A0A8S3WEJ6_PARAO</name>
<reference evidence="2" key="1">
    <citation type="submission" date="2021-04" db="EMBL/GenBank/DDBJ databases">
        <authorList>
            <person name="Tunstrom K."/>
        </authorList>
    </citation>
    <scope>NUCLEOTIDE SEQUENCE</scope>
</reference>
<dbReference type="PANTHER" id="PTHR14523:SF1">
    <property type="entry name" value="HOMOLOGOUS RECOMBINATION OB-FOLD PROTEIN"/>
    <property type="match status" value="1"/>
</dbReference>
<dbReference type="EMBL" id="CAJQZP010000312">
    <property type="protein sequence ID" value="CAG4956074.1"/>
    <property type="molecule type" value="Genomic_DNA"/>
</dbReference>
<sequence length="327" mass="36949">MFESDDFDQVLSQLDLPEVCSKISSSTDSIKENVLCKTQKSPTKVCKAILPRDKYGEANNHNIDTYVEDSNFAKTCNISPKHTKRKIINSHFDSQCKRKFPGPAGLLTGSFEEYKDEDVGHIELLSQDIDFSQNPLQKGLFESALWKRLTEDINNWNLKSIETIKTVKQLALNGNLKFRKAQIITALVESVDRSAMDPLVTLRDLTGYIKCTLHRDAWSSFSSYIVPEYSTLILWKPTVLTTGSAFKKHYLNITISNILAIHSSIIVQDEEKSLPDGYEKVTSEDITIIKKKRHSSEINISDGHEGHVIGSSDLLDDLDNIFSDEIF</sequence>